<gene>
    <name evidence="2" type="ORF">EYF80_019699</name>
</gene>
<dbReference type="Proteomes" id="UP000314294">
    <property type="component" value="Unassembled WGS sequence"/>
</dbReference>
<dbReference type="EMBL" id="SRLO01000168">
    <property type="protein sequence ID" value="TNN70023.1"/>
    <property type="molecule type" value="Genomic_DNA"/>
</dbReference>
<feature type="compositionally biased region" description="Basic and acidic residues" evidence="1">
    <location>
        <begin position="79"/>
        <end position="99"/>
    </location>
</feature>
<protein>
    <submittedName>
        <fullName evidence="2">Uncharacterized protein</fullName>
    </submittedName>
</protein>
<comment type="caution">
    <text evidence="2">The sequence shown here is derived from an EMBL/GenBank/DDBJ whole genome shotgun (WGS) entry which is preliminary data.</text>
</comment>
<evidence type="ECO:0000313" key="2">
    <source>
        <dbReference type="EMBL" id="TNN70023.1"/>
    </source>
</evidence>
<reference evidence="2 3" key="1">
    <citation type="submission" date="2019-03" db="EMBL/GenBank/DDBJ databases">
        <title>First draft genome of Liparis tanakae, snailfish: a comprehensive survey of snailfish specific genes.</title>
        <authorList>
            <person name="Kim W."/>
            <person name="Song I."/>
            <person name="Jeong J.-H."/>
            <person name="Kim D."/>
            <person name="Kim S."/>
            <person name="Ryu S."/>
            <person name="Song J.Y."/>
            <person name="Lee S.K."/>
        </authorList>
    </citation>
    <scope>NUCLEOTIDE SEQUENCE [LARGE SCALE GENOMIC DNA]</scope>
    <source>
        <tissue evidence="2">Muscle</tissue>
    </source>
</reference>
<proteinExistence type="predicted"/>
<feature type="compositionally biased region" description="Basic residues" evidence="1">
    <location>
        <begin position="68"/>
        <end position="78"/>
    </location>
</feature>
<name>A0A4Z2HYH3_9TELE</name>
<accession>A0A4Z2HYH3</accession>
<feature type="compositionally biased region" description="Gly residues" evidence="1">
    <location>
        <begin position="152"/>
        <end position="161"/>
    </location>
</feature>
<dbReference type="AlphaFoldDB" id="A0A4Z2HYH3"/>
<keyword evidence="3" id="KW-1185">Reference proteome</keyword>
<sequence>MGTKRMKRMNLLSVIKSLHFKAENLNPRNKSELKRRKRRTWSPRTDSDEDGAPVARLPADASVSSECRKKKKKKKKKKKEEEVKKRKEDKEKKKEDKEKNKNKKNKKKNKNKNKKNKNKKNKNKKEKKKKKEEEQFPYLPREAPSVAASGKAIGGARGGRGSSPRRVHPESRSARGRPRAALARPPWPNACARSTRIAFHFEEFVSRLKLNGAPLAHVSPSVIFQDGARCQLVHLFIPVSSRGEEKHSGDTRSGARYERGLASFSVDRELLLHAL</sequence>
<evidence type="ECO:0000256" key="1">
    <source>
        <dbReference type="SAM" id="MobiDB-lite"/>
    </source>
</evidence>
<feature type="compositionally biased region" description="Basic residues" evidence="1">
    <location>
        <begin position="100"/>
        <end position="130"/>
    </location>
</feature>
<feature type="region of interest" description="Disordered" evidence="1">
    <location>
        <begin position="23"/>
        <end position="187"/>
    </location>
</feature>
<evidence type="ECO:0000313" key="3">
    <source>
        <dbReference type="Proteomes" id="UP000314294"/>
    </source>
</evidence>
<organism evidence="2 3">
    <name type="scientific">Liparis tanakae</name>
    <name type="common">Tanaka's snailfish</name>
    <dbReference type="NCBI Taxonomy" id="230148"/>
    <lineage>
        <taxon>Eukaryota</taxon>
        <taxon>Metazoa</taxon>
        <taxon>Chordata</taxon>
        <taxon>Craniata</taxon>
        <taxon>Vertebrata</taxon>
        <taxon>Euteleostomi</taxon>
        <taxon>Actinopterygii</taxon>
        <taxon>Neopterygii</taxon>
        <taxon>Teleostei</taxon>
        <taxon>Neoteleostei</taxon>
        <taxon>Acanthomorphata</taxon>
        <taxon>Eupercaria</taxon>
        <taxon>Perciformes</taxon>
        <taxon>Cottioidei</taxon>
        <taxon>Cottales</taxon>
        <taxon>Liparidae</taxon>
        <taxon>Liparis</taxon>
    </lineage>
</organism>